<protein>
    <submittedName>
        <fullName evidence="6">NAD-dependent epimerase/dehydratase family protein</fullName>
    </submittedName>
</protein>
<feature type="domain" description="NAD-dependent epimerase/dehydratase" evidence="5">
    <location>
        <begin position="31"/>
        <end position="277"/>
    </location>
</feature>
<keyword evidence="2" id="KW-0210">Decarboxylase</keyword>
<dbReference type="PANTHER" id="PTHR43078:SF6">
    <property type="entry name" value="UDP-GLUCURONIC ACID DECARBOXYLASE 1"/>
    <property type="match status" value="1"/>
</dbReference>
<sequence>MLLDNTEYLEQLKEVVENSGLDWNRLDKKSVMVTGAAGMLGSGMVDLLIYLNEHTDLTINIYALGRTESKLRQRFLPFIDKSYFHIITMDISTEMHMEEDVDYIIHAASNADPAMMAKYPVDTLLANVVGINNLLDLAKRKNAQRVLYVSSGEMYGQPDDTLKNGFYEGYCGVVDYANPRSCYPSGKRAAEVLCQSYISQYDLDVVIVRPCHCYGPTMTATDSRAVSQFFRKVLSDEDIVLKSDGTLERSHCYVTDAVMAMYYVLLKGENGGAYNIADQASQADIKTLASLIASAKNKKVVFDLPDEQEKKGFSKVVKAVLDGQKLEHLGWKPQVHLEEGVECTLRILENI</sequence>
<evidence type="ECO:0000313" key="7">
    <source>
        <dbReference type="Proteomes" id="UP000284051"/>
    </source>
</evidence>
<comment type="caution">
    <text evidence="6">The sequence shown here is derived from an EMBL/GenBank/DDBJ whole genome shotgun (WGS) entry which is preliminary data.</text>
</comment>
<accession>A0A3R6HGA3</accession>
<organism evidence="6 7">
    <name type="scientific">Roseburia intestinalis</name>
    <dbReference type="NCBI Taxonomy" id="166486"/>
    <lineage>
        <taxon>Bacteria</taxon>
        <taxon>Bacillati</taxon>
        <taxon>Bacillota</taxon>
        <taxon>Clostridia</taxon>
        <taxon>Lachnospirales</taxon>
        <taxon>Lachnospiraceae</taxon>
        <taxon>Roseburia</taxon>
    </lineage>
</organism>
<evidence type="ECO:0000259" key="5">
    <source>
        <dbReference type="Pfam" id="PF01370"/>
    </source>
</evidence>
<dbReference type="GO" id="GO:0042732">
    <property type="term" value="P:D-xylose metabolic process"/>
    <property type="evidence" value="ECO:0007669"/>
    <property type="project" value="InterPro"/>
</dbReference>
<evidence type="ECO:0000256" key="4">
    <source>
        <dbReference type="ARBA" id="ARBA00023239"/>
    </source>
</evidence>
<evidence type="ECO:0000313" key="6">
    <source>
        <dbReference type="EMBL" id="RHG29977.1"/>
    </source>
</evidence>
<dbReference type="PANTHER" id="PTHR43078">
    <property type="entry name" value="UDP-GLUCURONIC ACID DECARBOXYLASE-RELATED"/>
    <property type="match status" value="1"/>
</dbReference>
<dbReference type="GO" id="GO:0005737">
    <property type="term" value="C:cytoplasm"/>
    <property type="evidence" value="ECO:0007669"/>
    <property type="project" value="TreeGrafter"/>
</dbReference>
<dbReference type="Proteomes" id="UP000284051">
    <property type="component" value="Unassembled WGS sequence"/>
</dbReference>
<evidence type="ECO:0000256" key="1">
    <source>
        <dbReference type="ARBA" id="ARBA00001911"/>
    </source>
</evidence>
<dbReference type="SUPFAM" id="SSF51735">
    <property type="entry name" value="NAD(P)-binding Rossmann-fold domains"/>
    <property type="match status" value="1"/>
</dbReference>
<keyword evidence="4" id="KW-0456">Lyase</keyword>
<proteinExistence type="predicted"/>
<dbReference type="GO" id="GO:0070403">
    <property type="term" value="F:NAD+ binding"/>
    <property type="evidence" value="ECO:0007669"/>
    <property type="project" value="InterPro"/>
</dbReference>
<dbReference type="Gene3D" id="3.40.50.720">
    <property type="entry name" value="NAD(P)-binding Rossmann-like Domain"/>
    <property type="match status" value="1"/>
</dbReference>
<dbReference type="EMBL" id="QRID01000003">
    <property type="protein sequence ID" value="RHG29977.1"/>
    <property type="molecule type" value="Genomic_DNA"/>
</dbReference>
<dbReference type="Pfam" id="PF01370">
    <property type="entry name" value="Epimerase"/>
    <property type="match status" value="1"/>
</dbReference>
<dbReference type="InterPro" id="IPR036291">
    <property type="entry name" value="NAD(P)-bd_dom_sf"/>
</dbReference>
<dbReference type="GO" id="GO:0048040">
    <property type="term" value="F:UDP-glucuronate decarboxylase activity"/>
    <property type="evidence" value="ECO:0007669"/>
    <property type="project" value="TreeGrafter"/>
</dbReference>
<dbReference type="RefSeq" id="WP_118772060.1">
    <property type="nucleotide sequence ID" value="NZ_QRID01000003.1"/>
</dbReference>
<dbReference type="AlphaFoldDB" id="A0A3R6HGA3"/>
<name>A0A3R6HGA3_9FIRM</name>
<gene>
    <name evidence="6" type="ORF">DW264_04145</name>
</gene>
<dbReference type="InterPro" id="IPR001509">
    <property type="entry name" value="Epimerase_deHydtase"/>
</dbReference>
<dbReference type="InterPro" id="IPR044516">
    <property type="entry name" value="UXS-like"/>
</dbReference>
<evidence type="ECO:0000256" key="3">
    <source>
        <dbReference type="ARBA" id="ARBA00023027"/>
    </source>
</evidence>
<reference evidence="6 7" key="1">
    <citation type="submission" date="2018-08" db="EMBL/GenBank/DDBJ databases">
        <title>A genome reference for cultivated species of the human gut microbiota.</title>
        <authorList>
            <person name="Zou Y."/>
            <person name="Xue W."/>
            <person name="Luo G."/>
        </authorList>
    </citation>
    <scope>NUCLEOTIDE SEQUENCE [LARGE SCALE GENOMIC DNA]</scope>
    <source>
        <strain evidence="6 7">AM22-21LB</strain>
    </source>
</reference>
<keyword evidence="3" id="KW-0520">NAD</keyword>
<comment type="cofactor">
    <cofactor evidence="1">
        <name>NAD(+)</name>
        <dbReference type="ChEBI" id="CHEBI:57540"/>
    </cofactor>
</comment>
<evidence type="ECO:0000256" key="2">
    <source>
        <dbReference type="ARBA" id="ARBA00022793"/>
    </source>
</evidence>